<proteinExistence type="predicted"/>
<dbReference type="GO" id="GO:0008410">
    <property type="term" value="F:CoA-transferase activity"/>
    <property type="evidence" value="ECO:0007669"/>
    <property type="project" value="TreeGrafter"/>
</dbReference>
<dbReference type="PANTHER" id="PTHR48207:SF3">
    <property type="entry name" value="SUCCINATE--HYDROXYMETHYLGLUTARATE COA-TRANSFERASE"/>
    <property type="match status" value="1"/>
</dbReference>
<dbReference type="EMBL" id="BJYL01000038">
    <property type="protein sequence ID" value="GEN84523.1"/>
    <property type="molecule type" value="Genomic_DNA"/>
</dbReference>
<protein>
    <submittedName>
        <fullName evidence="2">CoA transferase</fullName>
    </submittedName>
</protein>
<comment type="caution">
    <text evidence="2">The sequence shown here is derived from an EMBL/GenBank/DDBJ whole genome shotgun (WGS) entry which is preliminary data.</text>
</comment>
<dbReference type="InterPro" id="IPR023606">
    <property type="entry name" value="CoA-Trfase_III_dom_1_sf"/>
</dbReference>
<evidence type="ECO:0000256" key="1">
    <source>
        <dbReference type="ARBA" id="ARBA00022679"/>
    </source>
</evidence>
<dbReference type="PANTHER" id="PTHR48207">
    <property type="entry name" value="SUCCINATE--HYDROXYMETHYLGLUTARATE COA-TRANSFERASE"/>
    <property type="match status" value="1"/>
</dbReference>
<dbReference type="Proteomes" id="UP000321901">
    <property type="component" value="Unassembled WGS sequence"/>
</dbReference>
<organism evidence="2 3">
    <name type="scientific">Sporosarcina luteola</name>
    <dbReference type="NCBI Taxonomy" id="582850"/>
    <lineage>
        <taxon>Bacteria</taxon>
        <taxon>Bacillati</taxon>
        <taxon>Bacillota</taxon>
        <taxon>Bacilli</taxon>
        <taxon>Bacillales</taxon>
        <taxon>Caryophanaceae</taxon>
        <taxon>Sporosarcina</taxon>
    </lineage>
</organism>
<dbReference type="SUPFAM" id="SSF89796">
    <property type="entry name" value="CoA-transferase family III (CaiB/BaiF)"/>
    <property type="match status" value="1"/>
</dbReference>
<reference evidence="2 3" key="1">
    <citation type="submission" date="2019-07" db="EMBL/GenBank/DDBJ databases">
        <title>Whole genome shotgun sequence of Sporosarcina luteola NBRC 105378.</title>
        <authorList>
            <person name="Hosoyama A."/>
            <person name="Uohara A."/>
            <person name="Ohji S."/>
            <person name="Ichikawa N."/>
        </authorList>
    </citation>
    <scope>NUCLEOTIDE SEQUENCE [LARGE SCALE GENOMIC DNA]</scope>
    <source>
        <strain evidence="2 3">NBRC 105378</strain>
    </source>
</reference>
<name>A0A511ZAU4_9BACL</name>
<dbReference type="InterPro" id="IPR050483">
    <property type="entry name" value="CoA-transferase_III_domain"/>
</dbReference>
<gene>
    <name evidence="2" type="ORF">SLU01_28350</name>
</gene>
<dbReference type="AlphaFoldDB" id="A0A511ZAU4"/>
<dbReference type="Gene3D" id="3.40.50.10540">
    <property type="entry name" value="Crotonobetainyl-coa:carnitine coa-transferase, domain 1"/>
    <property type="match status" value="1"/>
</dbReference>
<dbReference type="Pfam" id="PF02515">
    <property type="entry name" value="CoA_transf_3"/>
    <property type="match status" value="1"/>
</dbReference>
<keyword evidence="1 2" id="KW-0808">Transferase</keyword>
<evidence type="ECO:0000313" key="2">
    <source>
        <dbReference type="EMBL" id="GEN84523.1"/>
    </source>
</evidence>
<sequence length="401" mass="44493">MLSKRKPLEGVKILELGNLVAAPYAGKLFAEFGAEVIKVEEPKNGDPLRNWRVMHEDTSVWWYVQSRNKKSVTINLREAEGQEIVRKLIGKVDVVLENFKPGTLERWELGYEELKKVNPSIILTRISGYGQTGPYKEKPGFGSVAEAIGGLRYLTGYPDRPPVRAGIAIGDMIAGLYAVIGTLMALRARDEDPEKKGQVVDVALYEAVFSLLEGILPEYDLTGLVRERTGSTLPGIAPSNTYKCADGKHIVIGGNGDRIFQRLMTAIGRNDLANDPLYASNQGRADHVELIDGAIEEWTKKHSMDEVRRILDEASVPVGPIYGINDIVNDEHYQARDMLKEIVLEDGVKMTVPGIVPKLSETPGDIEWNGPLLGAHNEEVYTDFIGLSEEEFKRLREKGVI</sequence>
<evidence type="ECO:0000313" key="3">
    <source>
        <dbReference type="Proteomes" id="UP000321901"/>
    </source>
</evidence>
<dbReference type="Gene3D" id="3.30.1540.10">
    <property type="entry name" value="formyl-coa transferase, domain 3"/>
    <property type="match status" value="1"/>
</dbReference>
<dbReference type="InterPro" id="IPR044855">
    <property type="entry name" value="CoA-Trfase_III_dom3_sf"/>
</dbReference>
<dbReference type="RefSeq" id="WP_373866421.1">
    <property type="nucleotide sequence ID" value="NZ_BJYL01000038.1"/>
</dbReference>
<accession>A0A511ZAU4</accession>
<dbReference type="InterPro" id="IPR003673">
    <property type="entry name" value="CoA-Trfase_fam_III"/>
</dbReference>
<keyword evidence="3" id="KW-1185">Reference proteome</keyword>